<evidence type="ECO:0000256" key="7">
    <source>
        <dbReference type="RuleBase" id="RU046427"/>
    </source>
</evidence>
<feature type="compositionally biased region" description="Low complexity" evidence="8">
    <location>
        <begin position="40"/>
        <end position="68"/>
    </location>
</feature>
<dbReference type="PANTHER" id="PTHR24224">
    <property type="entry name" value="CARDIOACCELERATORY PEPTIDE RECEPTOR-RELATED"/>
    <property type="match status" value="1"/>
</dbReference>
<organism evidence="9 10">
    <name type="scientific">Tropilaelaps mercedesae</name>
    <dbReference type="NCBI Taxonomy" id="418985"/>
    <lineage>
        <taxon>Eukaryota</taxon>
        <taxon>Metazoa</taxon>
        <taxon>Ecdysozoa</taxon>
        <taxon>Arthropoda</taxon>
        <taxon>Chelicerata</taxon>
        <taxon>Arachnida</taxon>
        <taxon>Acari</taxon>
        <taxon>Parasitiformes</taxon>
        <taxon>Mesostigmata</taxon>
        <taxon>Gamasina</taxon>
        <taxon>Dermanyssoidea</taxon>
        <taxon>Laelapidae</taxon>
        <taxon>Tropilaelaps</taxon>
    </lineage>
</organism>
<dbReference type="GO" id="GO:0005000">
    <property type="term" value="F:vasopressin receptor activity"/>
    <property type="evidence" value="ECO:0007669"/>
    <property type="project" value="InterPro"/>
</dbReference>
<keyword evidence="7" id="KW-1133">Transmembrane helix</keyword>
<keyword evidence="2" id="KW-1003">Cell membrane</keyword>
<dbReference type="InParanoid" id="A0A1V9X725"/>
<dbReference type="GO" id="GO:0005886">
    <property type="term" value="C:plasma membrane"/>
    <property type="evidence" value="ECO:0007669"/>
    <property type="project" value="UniProtKB-SubCell"/>
</dbReference>
<dbReference type="SUPFAM" id="SSF81321">
    <property type="entry name" value="Family A G protein-coupled receptor-like"/>
    <property type="match status" value="1"/>
</dbReference>
<dbReference type="InterPro" id="IPR001817">
    <property type="entry name" value="Vasoprsn_rcpt"/>
</dbReference>
<keyword evidence="6 7" id="KW-0807">Transducer</keyword>
<reference evidence="9 10" key="1">
    <citation type="journal article" date="2017" name="Gigascience">
        <title>Draft genome of the honey bee ectoparasitic mite, Tropilaelaps mercedesae, is shaped by the parasitic life history.</title>
        <authorList>
            <person name="Dong X."/>
            <person name="Armstrong S.D."/>
            <person name="Xia D."/>
            <person name="Makepeace B.L."/>
            <person name="Darby A.C."/>
            <person name="Kadowaki T."/>
        </authorList>
    </citation>
    <scope>NUCLEOTIDE SEQUENCE [LARGE SCALE GENOMIC DNA]</scope>
    <source>
        <strain evidence="9">Wuxi-XJTLU</strain>
    </source>
</reference>
<name>A0A1V9X725_9ACAR</name>
<gene>
    <name evidence="9" type="ORF">BIW11_12425</name>
</gene>
<dbReference type="InterPro" id="IPR052665">
    <property type="entry name" value="Neuropeptide-GPCR"/>
</dbReference>
<dbReference type="PANTHER" id="PTHR24224:SF6">
    <property type="entry name" value="CARDIOACCELERATORY PEPTIDE RECEPTOR-RELATED"/>
    <property type="match status" value="1"/>
</dbReference>
<feature type="transmembrane region" description="Helical" evidence="7">
    <location>
        <begin position="6"/>
        <end position="28"/>
    </location>
</feature>
<proteinExistence type="inferred from homology"/>
<evidence type="ECO:0000313" key="9">
    <source>
        <dbReference type="EMBL" id="OQR69171.1"/>
    </source>
</evidence>
<comment type="caution">
    <text evidence="9">The sequence shown here is derived from an EMBL/GenBank/DDBJ whole genome shotgun (WGS) entry which is preliminary data.</text>
</comment>
<keyword evidence="7" id="KW-0812">Transmembrane</keyword>
<evidence type="ECO:0000256" key="5">
    <source>
        <dbReference type="ARBA" id="ARBA00023180"/>
    </source>
</evidence>
<evidence type="ECO:0000256" key="2">
    <source>
        <dbReference type="ARBA" id="ARBA00022475"/>
    </source>
</evidence>
<evidence type="ECO:0000256" key="3">
    <source>
        <dbReference type="ARBA" id="ARBA00023040"/>
    </source>
</evidence>
<dbReference type="PRINTS" id="PR00896">
    <property type="entry name" value="VASOPRESSINR"/>
</dbReference>
<evidence type="ECO:0000256" key="6">
    <source>
        <dbReference type="ARBA" id="ARBA00023224"/>
    </source>
</evidence>
<protein>
    <submittedName>
        <fullName evidence="9">Cardioacceleratory peptide receptor-like</fullName>
    </submittedName>
</protein>
<dbReference type="AlphaFoldDB" id="A0A1V9X725"/>
<comment type="caution">
    <text evidence="7">Lacks conserved residue(s) required for the propagation of feature annotation.</text>
</comment>
<keyword evidence="10" id="KW-1185">Reference proteome</keyword>
<dbReference type="OrthoDB" id="6510254at2759"/>
<dbReference type="EMBL" id="MNPL01021942">
    <property type="protein sequence ID" value="OQR69171.1"/>
    <property type="molecule type" value="Genomic_DNA"/>
</dbReference>
<evidence type="ECO:0000256" key="1">
    <source>
        <dbReference type="ARBA" id="ARBA00004651"/>
    </source>
</evidence>
<evidence type="ECO:0000256" key="8">
    <source>
        <dbReference type="SAM" id="MobiDB-lite"/>
    </source>
</evidence>
<keyword evidence="4 7" id="KW-0675">Receptor</keyword>
<evidence type="ECO:0000313" key="10">
    <source>
        <dbReference type="Proteomes" id="UP000192247"/>
    </source>
</evidence>
<dbReference type="Proteomes" id="UP000192247">
    <property type="component" value="Unassembled WGS sequence"/>
</dbReference>
<sequence length="112" mass="12002">MTLVAVSLFFIPTIIIAACYSIIVYTIWTKSKVLSYPKSSLTASKVSKSSLSVGGVSTKSQKSCNSSSGPDAESKRASSRGIIPKAKIKTIKMTLIIVFGKDVVLDLGFVFY</sequence>
<keyword evidence="5 7" id="KW-0325">Glycoprotein</keyword>
<keyword evidence="7" id="KW-0472">Membrane</keyword>
<dbReference type="Gene3D" id="1.20.1070.10">
    <property type="entry name" value="Rhodopsin 7-helix transmembrane proteins"/>
    <property type="match status" value="1"/>
</dbReference>
<comment type="similarity">
    <text evidence="7">Belongs to the G-protein coupled receptor 1 family. Vasopressin/oxytocin receptor subfamily.</text>
</comment>
<accession>A0A1V9X725</accession>
<feature type="region of interest" description="Disordered" evidence="8">
    <location>
        <begin position="40"/>
        <end position="79"/>
    </location>
</feature>
<keyword evidence="3 7" id="KW-0297">G-protein coupled receptor</keyword>
<dbReference type="STRING" id="418985.A0A1V9X725"/>
<comment type="subcellular location">
    <subcellularLocation>
        <location evidence="1 7">Cell membrane</location>
        <topology evidence="1 7">Multi-pass membrane protein</topology>
    </subcellularLocation>
</comment>
<evidence type="ECO:0000256" key="4">
    <source>
        <dbReference type="ARBA" id="ARBA00023170"/>
    </source>
</evidence>